<accession>K3WCP0</accession>
<dbReference type="Proteomes" id="UP000019132">
    <property type="component" value="Unassembled WGS sequence"/>
</dbReference>
<dbReference type="InParanoid" id="K3WCP0"/>
<name>K3WCP0_GLOUD</name>
<sequence length="249" mass="28654">MLAMKLQKLHDARRFLENRTRFMDPMRPFSETTHFETREGDTCVVKFDSIPFPEATSVKQVFDALTFYCFNLEICTAEIKGAIVVREEADPGDESVSHNRLVYPNACGVSVETNNIVFAEYTPSPSESHQDSAEGLVTTDFVDHDEVYPYRPRERIREDVTSIFMVQARHPSRASSQQTPNKDDDCGEEYQPVVVLTRWVQAKLHHCEQLSLPDDILSEVREEMNHINDAIVTAVRGTLRPRKRLQYRC</sequence>
<dbReference type="HOGENOM" id="CLU_036567_2_0_1"/>
<evidence type="ECO:0000313" key="1">
    <source>
        <dbReference type="EnsemblProtists" id="PYU1_T002731"/>
    </source>
</evidence>
<proteinExistence type="predicted"/>
<organism evidence="1 2">
    <name type="scientific">Globisporangium ultimum (strain ATCC 200006 / CBS 805.95 / DAOM BR144)</name>
    <name type="common">Pythium ultimum</name>
    <dbReference type="NCBI Taxonomy" id="431595"/>
    <lineage>
        <taxon>Eukaryota</taxon>
        <taxon>Sar</taxon>
        <taxon>Stramenopiles</taxon>
        <taxon>Oomycota</taxon>
        <taxon>Peronosporomycetes</taxon>
        <taxon>Pythiales</taxon>
        <taxon>Pythiaceae</taxon>
        <taxon>Globisporangium</taxon>
    </lineage>
</organism>
<dbReference type="EnsemblProtists" id="PYU1_T002731">
    <property type="protein sequence ID" value="PYU1_T002731"/>
    <property type="gene ID" value="PYU1_G002728"/>
</dbReference>
<dbReference type="AlphaFoldDB" id="K3WCP0"/>
<protein>
    <submittedName>
        <fullName evidence="1">Uncharacterized protein</fullName>
    </submittedName>
</protein>
<dbReference type="VEuPathDB" id="FungiDB:PYU1_G002728"/>
<reference evidence="2" key="2">
    <citation type="submission" date="2010-04" db="EMBL/GenBank/DDBJ databases">
        <authorList>
            <person name="Buell R."/>
            <person name="Hamilton J."/>
            <person name="Hostetler J."/>
        </authorList>
    </citation>
    <scope>NUCLEOTIDE SEQUENCE [LARGE SCALE GENOMIC DNA]</scope>
    <source>
        <strain evidence="2">DAOM:BR144</strain>
    </source>
</reference>
<dbReference type="eggNOG" id="ENOG502R9XQ">
    <property type="taxonomic scope" value="Eukaryota"/>
</dbReference>
<reference evidence="1" key="3">
    <citation type="submission" date="2015-02" db="UniProtKB">
        <authorList>
            <consortium name="EnsemblProtists"/>
        </authorList>
    </citation>
    <scope>IDENTIFICATION</scope>
    <source>
        <strain evidence="1">DAOM BR144</strain>
    </source>
</reference>
<dbReference type="EMBL" id="GL376628">
    <property type="status" value="NOT_ANNOTATED_CDS"/>
    <property type="molecule type" value="Genomic_DNA"/>
</dbReference>
<reference evidence="2" key="1">
    <citation type="journal article" date="2010" name="Genome Biol.">
        <title>Genome sequence of the necrotrophic plant pathogen Pythium ultimum reveals original pathogenicity mechanisms and effector repertoire.</title>
        <authorList>
            <person name="Levesque C.A."/>
            <person name="Brouwer H."/>
            <person name="Cano L."/>
            <person name="Hamilton J.P."/>
            <person name="Holt C."/>
            <person name="Huitema E."/>
            <person name="Raffaele S."/>
            <person name="Robideau G.P."/>
            <person name="Thines M."/>
            <person name="Win J."/>
            <person name="Zerillo M.M."/>
            <person name="Beakes G.W."/>
            <person name="Boore J.L."/>
            <person name="Busam D."/>
            <person name="Dumas B."/>
            <person name="Ferriera S."/>
            <person name="Fuerstenberg S.I."/>
            <person name="Gachon C.M."/>
            <person name="Gaulin E."/>
            <person name="Govers F."/>
            <person name="Grenville-Briggs L."/>
            <person name="Horner N."/>
            <person name="Hostetler J."/>
            <person name="Jiang R.H."/>
            <person name="Johnson J."/>
            <person name="Krajaejun T."/>
            <person name="Lin H."/>
            <person name="Meijer H.J."/>
            <person name="Moore B."/>
            <person name="Morris P."/>
            <person name="Phuntmart V."/>
            <person name="Puiu D."/>
            <person name="Shetty J."/>
            <person name="Stajich J.E."/>
            <person name="Tripathy S."/>
            <person name="Wawra S."/>
            <person name="van West P."/>
            <person name="Whitty B.R."/>
            <person name="Coutinho P.M."/>
            <person name="Henrissat B."/>
            <person name="Martin F."/>
            <person name="Thomas P.D."/>
            <person name="Tyler B.M."/>
            <person name="De Vries R.P."/>
            <person name="Kamoun S."/>
            <person name="Yandell M."/>
            <person name="Tisserat N."/>
            <person name="Buell C.R."/>
        </authorList>
    </citation>
    <scope>NUCLEOTIDE SEQUENCE</scope>
    <source>
        <strain evidence="2">DAOM:BR144</strain>
    </source>
</reference>
<dbReference type="OMA" id="TTHFETR"/>
<evidence type="ECO:0000313" key="2">
    <source>
        <dbReference type="Proteomes" id="UP000019132"/>
    </source>
</evidence>
<keyword evidence="2" id="KW-1185">Reference proteome</keyword>